<reference evidence="2" key="1">
    <citation type="submission" date="2014-05" db="EMBL/GenBank/DDBJ databases">
        <authorList>
            <person name="Urmite Genomes"/>
        </authorList>
    </citation>
    <scope>NUCLEOTIDE SEQUENCE</scope>
    <source>
        <strain evidence="2">DSM 44074</strain>
    </source>
</reference>
<gene>
    <name evidence="2" type="ORF">BN1047_02331</name>
</gene>
<dbReference type="GO" id="GO:0046872">
    <property type="term" value="F:metal ion binding"/>
    <property type="evidence" value="ECO:0007669"/>
    <property type="project" value="InterPro"/>
</dbReference>
<dbReference type="SUPFAM" id="SSF109854">
    <property type="entry name" value="DinB/YfiT-like putative metalloenzymes"/>
    <property type="match status" value="1"/>
</dbReference>
<dbReference type="InterPro" id="IPR017520">
    <property type="entry name" value="CHP03086"/>
</dbReference>
<name>A0AAV2WJR1_MYCNE</name>
<dbReference type="InterPro" id="IPR024344">
    <property type="entry name" value="MDMPI_metal-binding"/>
</dbReference>
<organism evidence="2 3">
    <name type="scientific">Mycolicibacterium neoaurum</name>
    <name type="common">Mycobacterium neoaurum</name>
    <dbReference type="NCBI Taxonomy" id="1795"/>
    <lineage>
        <taxon>Bacteria</taxon>
        <taxon>Bacillati</taxon>
        <taxon>Actinomycetota</taxon>
        <taxon>Actinomycetes</taxon>
        <taxon>Mycobacteriales</taxon>
        <taxon>Mycobacteriaceae</taxon>
        <taxon>Mycolicibacterium</taxon>
    </lineage>
</organism>
<accession>A0AAV2WJR1</accession>
<evidence type="ECO:0000313" key="3">
    <source>
        <dbReference type="Proteomes" id="UP000028864"/>
    </source>
</evidence>
<sequence length="233" mass="25096">MTGLGPHNGAVNIPSSRKNDLIDPRRVLDRAIATAGGVVADVPPQRISSPTPCVGMDVRALLAHLIGVLDRIAALGDGANPLAVNDRAVDDDRWLDAWRVSAERATGAWIDGAALHRHMALPWIEGPGAKVLASYVSELTVHTWDLAVATGQRPEWDDVVVAAAFDAMRGMLPVDNRLARYKEISAARGFDEVTVPFAEAVPIAQDAPVIERLVAWTGRDPRRFLDTTPTIPL</sequence>
<dbReference type="NCBIfam" id="TIGR03086">
    <property type="entry name" value="TIGR03086 family metal-binding protein"/>
    <property type="match status" value="1"/>
</dbReference>
<protein>
    <submittedName>
        <fullName evidence="2">Actinobacterial protein</fullName>
    </submittedName>
</protein>
<dbReference type="InterPro" id="IPR034660">
    <property type="entry name" value="DinB/YfiT-like"/>
</dbReference>
<evidence type="ECO:0000313" key="2">
    <source>
        <dbReference type="EMBL" id="CDQ44452.1"/>
    </source>
</evidence>
<dbReference type="Pfam" id="PF11716">
    <property type="entry name" value="MDMPI_N"/>
    <property type="match status" value="1"/>
</dbReference>
<evidence type="ECO:0000259" key="1">
    <source>
        <dbReference type="Pfam" id="PF11716"/>
    </source>
</evidence>
<dbReference type="EMBL" id="LK021338">
    <property type="protein sequence ID" value="CDQ44452.1"/>
    <property type="molecule type" value="Genomic_DNA"/>
</dbReference>
<dbReference type="NCBIfam" id="TIGR03083">
    <property type="entry name" value="maleylpyruvate isomerase family mycothiol-dependent enzyme"/>
    <property type="match status" value="1"/>
</dbReference>
<reference evidence="2" key="2">
    <citation type="submission" date="2015-09" db="EMBL/GenBank/DDBJ databases">
        <title>Draft genome sequence of Mycobacterium neoaurum DSM 44074.</title>
        <authorList>
            <person name="Croce O."/>
            <person name="Robert C."/>
            <person name="Raoult D."/>
            <person name="Drancourt M."/>
        </authorList>
    </citation>
    <scope>NUCLEOTIDE SEQUENCE</scope>
    <source>
        <strain evidence="2">DSM 44074</strain>
    </source>
</reference>
<dbReference type="InterPro" id="IPR017517">
    <property type="entry name" value="Maleyloyr_isom"/>
</dbReference>
<dbReference type="Proteomes" id="UP000028864">
    <property type="component" value="Unassembled WGS sequence"/>
</dbReference>
<feature type="domain" description="Mycothiol-dependent maleylpyruvate isomerase metal-binding" evidence="1">
    <location>
        <begin position="30"/>
        <end position="147"/>
    </location>
</feature>
<dbReference type="AlphaFoldDB" id="A0AAV2WJR1"/>
<dbReference type="Gene3D" id="1.20.120.450">
    <property type="entry name" value="dinb family like domain"/>
    <property type="match status" value="1"/>
</dbReference>
<proteinExistence type="predicted"/>